<keyword evidence="1" id="KW-0812">Transmembrane</keyword>
<gene>
    <name evidence="2" type="ORF">RCL2_000959600</name>
</gene>
<evidence type="ECO:0000313" key="2">
    <source>
        <dbReference type="EMBL" id="GES82384.1"/>
    </source>
</evidence>
<dbReference type="AlphaFoldDB" id="A0A8H3QMT6"/>
<accession>A0A8H3QMT6</accession>
<dbReference type="Proteomes" id="UP000615446">
    <property type="component" value="Unassembled WGS sequence"/>
</dbReference>
<reference evidence="2" key="1">
    <citation type="submission" date="2019-10" db="EMBL/GenBank/DDBJ databases">
        <title>Conservation and host-specific expression of non-tandemly repeated heterogenous ribosome RNA gene in arbuscular mycorrhizal fungi.</title>
        <authorList>
            <person name="Maeda T."/>
            <person name="Kobayashi Y."/>
            <person name="Nakagawa T."/>
            <person name="Ezawa T."/>
            <person name="Yamaguchi K."/>
            <person name="Bino T."/>
            <person name="Nishimoto Y."/>
            <person name="Shigenobu S."/>
            <person name="Kawaguchi M."/>
        </authorList>
    </citation>
    <scope>NUCLEOTIDE SEQUENCE</scope>
    <source>
        <strain evidence="2">HR1</strain>
    </source>
</reference>
<keyword evidence="1" id="KW-1133">Transmembrane helix</keyword>
<evidence type="ECO:0000313" key="3">
    <source>
        <dbReference type="Proteomes" id="UP000615446"/>
    </source>
</evidence>
<dbReference type="EMBL" id="BLAL01000060">
    <property type="protein sequence ID" value="GES82384.1"/>
    <property type="molecule type" value="Genomic_DNA"/>
</dbReference>
<evidence type="ECO:0000256" key="1">
    <source>
        <dbReference type="SAM" id="Phobius"/>
    </source>
</evidence>
<feature type="transmembrane region" description="Helical" evidence="1">
    <location>
        <begin position="49"/>
        <end position="68"/>
    </location>
</feature>
<organism evidence="2 3">
    <name type="scientific">Rhizophagus clarus</name>
    <dbReference type="NCBI Taxonomy" id="94130"/>
    <lineage>
        <taxon>Eukaryota</taxon>
        <taxon>Fungi</taxon>
        <taxon>Fungi incertae sedis</taxon>
        <taxon>Mucoromycota</taxon>
        <taxon>Glomeromycotina</taxon>
        <taxon>Glomeromycetes</taxon>
        <taxon>Glomerales</taxon>
        <taxon>Glomeraceae</taxon>
        <taxon>Rhizophagus</taxon>
    </lineage>
</organism>
<comment type="caution">
    <text evidence="2">The sequence shown here is derived from an EMBL/GenBank/DDBJ whole genome shotgun (WGS) entry which is preliminary data.</text>
</comment>
<protein>
    <submittedName>
        <fullName evidence="2">Uncharacterized protein</fullName>
    </submittedName>
</protein>
<keyword evidence="1" id="KW-0472">Membrane</keyword>
<proteinExistence type="predicted"/>
<sequence>MKMFKNKTVKEIYLAPTTWITGSYMLRFQDPEKMIYLPYISVNRMINKTIVPSYGIYTLLGFIYRTFLDASSSRS</sequence>
<name>A0A8H3QMT6_9GLOM</name>